<gene>
    <name evidence="3" type="ORF">B5V02_18885</name>
</gene>
<evidence type="ECO:0000313" key="4">
    <source>
        <dbReference type="Proteomes" id="UP000248616"/>
    </source>
</evidence>
<comment type="caution">
    <text evidence="3">The sequence shown here is derived from an EMBL/GenBank/DDBJ whole genome shotgun (WGS) entry which is preliminary data.</text>
</comment>
<evidence type="ECO:0000256" key="1">
    <source>
        <dbReference type="ARBA" id="ARBA00022729"/>
    </source>
</evidence>
<dbReference type="SMART" id="SM00062">
    <property type="entry name" value="PBPb"/>
    <property type="match status" value="1"/>
</dbReference>
<keyword evidence="1" id="KW-0732">Signal</keyword>
<dbReference type="InterPro" id="IPR001638">
    <property type="entry name" value="Solute-binding_3/MltF_N"/>
</dbReference>
<proteinExistence type="predicted"/>
<dbReference type="Proteomes" id="UP000248616">
    <property type="component" value="Unassembled WGS sequence"/>
</dbReference>
<dbReference type="Gene3D" id="3.40.190.10">
    <property type="entry name" value="Periplasmic binding protein-like II"/>
    <property type="match status" value="2"/>
</dbReference>
<dbReference type="OrthoDB" id="9768183at2"/>
<dbReference type="EMBL" id="MZXV01000040">
    <property type="protein sequence ID" value="PZV36995.1"/>
    <property type="molecule type" value="Genomic_DNA"/>
</dbReference>
<dbReference type="SUPFAM" id="SSF53850">
    <property type="entry name" value="Periplasmic binding protein-like II"/>
    <property type="match status" value="1"/>
</dbReference>
<dbReference type="PANTHER" id="PTHR35936:SF19">
    <property type="entry name" value="AMINO-ACID-BINDING PROTEIN YXEM-RELATED"/>
    <property type="match status" value="1"/>
</dbReference>
<reference evidence="4" key="1">
    <citation type="submission" date="2017-03" db="EMBL/GenBank/DDBJ databases">
        <authorList>
            <person name="Safronova V.I."/>
            <person name="Sazanova A.L."/>
            <person name="Chirak E.R."/>
        </authorList>
    </citation>
    <scope>NUCLEOTIDE SEQUENCE [LARGE SCALE GENOMIC DNA]</scope>
    <source>
        <strain evidence="4">Ach-343</strain>
    </source>
</reference>
<dbReference type="Pfam" id="PF00497">
    <property type="entry name" value="SBP_bac_3"/>
    <property type="match status" value="1"/>
</dbReference>
<evidence type="ECO:0000259" key="2">
    <source>
        <dbReference type="SMART" id="SM00062"/>
    </source>
</evidence>
<organism evidence="3 4">
    <name type="scientific">Mesorhizobium kowhaii</name>
    <dbReference type="NCBI Taxonomy" id="1300272"/>
    <lineage>
        <taxon>Bacteria</taxon>
        <taxon>Pseudomonadati</taxon>
        <taxon>Pseudomonadota</taxon>
        <taxon>Alphaproteobacteria</taxon>
        <taxon>Hyphomicrobiales</taxon>
        <taxon>Phyllobacteriaceae</taxon>
        <taxon>Mesorhizobium</taxon>
    </lineage>
</organism>
<name>A0A2W7C1L7_9HYPH</name>
<dbReference type="AlphaFoldDB" id="A0A2W7C1L7"/>
<accession>A0A2W7C1L7</accession>
<evidence type="ECO:0000313" key="3">
    <source>
        <dbReference type="EMBL" id="PZV36995.1"/>
    </source>
</evidence>
<sequence length="238" mass="25911">MTALKFAFLEEPPFCFTGALGEVSGCDVELARRLGEMLGLASFKPIETEFAELLPGLVEGRWTMTTGLFVSEERKRLVDFTRPIWALQDGLLVAKDNPRGFRGYQSIARDRTALLGVITDQVQHLTALHNGIAPEQIRMFATQADAADAVANGMVHAYASVAMAHRGYLTRRPEMPLGLVGVPASEKQPSAGAFAIAKGNSALLRSIDACLDALLGGDWHRQMMARYGFSDSDIDRVV</sequence>
<dbReference type="RefSeq" id="WP_111545900.1">
    <property type="nucleotide sequence ID" value="NZ_MZXV01000040.1"/>
</dbReference>
<feature type="domain" description="Solute-binding protein family 3/N-terminal" evidence="2">
    <location>
        <begin position="3"/>
        <end position="231"/>
    </location>
</feature>
<keyword evidence="4" id="KW-1185">Reference proteome</keyword>
<protein>
    <submittedName>
        <fullName evidence="3">ABC transporter substrate-binding protein</fullName>
    </submittedName>
</protein>
<dbReference type="PANTHER" id="PTHR35936">
    <property type="entry name" value="MEMBRANE-BOUND LYTIC MUREIN TRANSGLYCOSYLASE F"/>
    <property type="match status" value="1"/>
</dbReference>